<dbReference type="RefSeq" id="WP_229636410.1">
    <property type="nucleotide sequence ID" value="NZ_JAJGZN020000002.1"/>
</dbReference>
<reference evidence="2" key="3">
    <citation type="journal article" date="2018" name="Nature">
        <title>A major lineage of non-tailed dsDNA viruses as unrecognized killers of marine bacteria.</title>
        <authorList>
            <person name="Kauffman K.M."/>
            <person name="Hussain F.A."/>
            <person name="Yang J."/>
            <person name="Arevalo P."/>
            <person name="Brown J.M."/>
            <person name="Chang W.K."/>
            <person name="VanInsberghe D."/>
            <person name="Elsherbini J."/>
            <person name="Sharma R.S."/>
            <person name="Cutler M.B."/>
            <person name="Kelly L."/>
            <person name="Polz M.F."/>
        </authorList>
    </citation>
    <scope>NUCLEOTIDE SEQUENCE</scope>
    <source>
        <strain evidence="2">10N.261.52.F7</strain>
    </source>
</reference>
<organism evidence="2">
    <name type="scientific">Vibrio lentus</name>
    <dbReference type="NCBI Taxonomy" id="136468"/>
    <lineage>
        <taxon>Bacteria</taxon>
        <taxon>Pseudomonadati</taxon>
        <taxon>Pseudomonadota</taxon>
        <taxon>Gammaproteobacteria</taxon>
        <taxon>Vibrionales</taxon>
        <taxon>Vibrionaceae</taxon>
        <taxon>Vibrio</taxon>
    </lineage>
</organism>
<reference evidence="2" key="2">
    <citation type="submission" date="2016-07" db="EMBL/GenBank/DDBJ databases">
        <authorList>
            <person name="Kauffman K."/>
            <person name="Arevalo P."/>
            <person name="Polz M.F."/>
        </authorList>
    </citation>
    <scope>NUCLEOTIDE SEQUENCE</scope>
    <source>
        <strain evidence="2">10N.261.52.F7</strain>
    </source>
</reference>
<evidence type="ECO:0000313" key="2">
    <source>
        <dbReference type="EMBL" id="PMK48392.1"/>
    </source>
</evidence>
<feature type="compositionally biased region" description="Basic residues" evidence="1">
    <location>
        <begin position="40"/>
        <end position="53"/>
    </location>
</feature>
<feature type="region of interest" description="Disordered" evidence="1">
    <location>
        <begin position="37"/>
        <end position="73"/>
    </location>
</feature>
<sequence>MIVQNSTHGVESQLEYIINKGLNHLVCTNKNRNMSQYLKSKSKSQKTKTKNARLNKQSGKHPEQKDPISLSRRQSLASVQPVLTKVSTDQALETFQLLNLDLKSYVLMVMITEWPVRVESALTSPIND</sequence>
<comment type="caution">
    <text evidence="2">The sequence shown here is derived from an EMBL/GenBank/DDBJ whole genome shotgun (WGS) entry which is preliminary data.</text>
</comment>
<name>A0AB36XQI3_9VIBR</name>
<evidence type="ECO:0000256" key="1">
    <source>
        <dbReference type="SAM" id="MobiDB-lite"/>
    </source>
</evidence>
<gene>
    <name evidence="2" type="ORF">BCT99_16150</name>
</gene>
<dbReference type="AlphaFoldDB" id="A0AB36XQI3"/>
<proteinExistence type="predicted"/>
<accession>A0AB36XQI3</accession>
<protein>
    <submittedName>
        <fullName evidence="2">Uncharacterized protein</fullName>
    </submittedName>
</protein>
<reference key="1">
    <citation type="submission" date="2016-07" db="EMBL/GenBank/DDBJ databases">
        <title>Nontailed viruses are major unrecognized killers of bacteria in the ocean.</title>
        <authorList>
            <person name="Kauffman K."/>
            <person name="Hussain F."/>
            <person name="Yang J."/>
            <person name="Arevalo P."/>
            <person name="Brown J."/>
            <person name="Cutler M."/>
            <person name="Kelly L."/>
            <person name="Polz M.F."/>
        </authorList>
    </citation>
    <scope>NUCLEOTIDE SEQUENCE [LARGE SCALE GENOMIC DNA]</scope>
    <source>
        <strain>10N.261.52.F7</strain>
    </source>
</reference>
<dbReference type="EMBL" id="MCXM01000011">
    <property type="protein sequence ID" value="PMK48392.1"/>
    <property type="molecule type" value="Genomic_DNA"/>
</dbReference>